<dbReference type="InterPro" id="IPR013656">
    <property type="entry name" value="PAS_4"/>
</dbReference>
<proteinExistence type="predicted"/>
<dbReference type="PROSITE" id="PS50887">
    <property type="entry name" value="GGDEF"/>
    <property type="match status" value="1"/>
</dbReference>
<reference evidence="5 6" key="1">
    <citation type="submission" date="2021-01" db="EMBL/GenBank/DDBJ databases">
        <title>Piscinibacter sp. Jin2 Genome sequencing and assembly.</title>
        <authorList>
            <person name="Kim I."/>
        </authorList>
    </citation>
    <scope>NUCLEOTIDE SEQUENCE [LARGE SCALE GENOMIC DNA]</scope>
    <source>
        <strain evidence="5 6">Jin2</strain>
    </source>
</reference>
<dbReference type="Proteomes" id="UP000643207">
    <property type="component" value="Unassembled WGS sequence"/>
</dbReference>
<dbReference type="CDD" id="cd01949">
    <property type="entry name" value="GGDEF"/>
    <property type="match status" value="1"/>
</dbReference>
<dbReference type="AlphaFoldDB" id="A0A9X0XJP9"/>
<evidence type="ECO:0000313" key="5">
    <source>
        <dbReference type="EMBL" id="MBL0720740.1"/>
    </source>
</evidence>
<protein>
    <recommendedName>
        <fullName evidence="1">diguanylate cyclase</fullName>
        <ecNumber evidence="1">2.7.7.65</ecNumber>
    </recommendedName>
</protein>
<dbReference type="Pfam" id="PF08448">
    <property type="entry name" value="PAS_4"/>
    <property type="match status" value="1"/>
</dbReference>
<evidence type="ECO:0000259" key="4">
    <source>
        <dbReference type="PROSITE" id="PS50887"/>
    </source>
</evidence>
<evidence type="ECO:0000256" key="3">
    <source>
        <dbReference type="SAM" id="Coils"/>
    </source>
</evidence>
<evidence type="ECO:0000256" key="2">
    <source>
        <dbReference type="ARBA" id="ARBA00034247"/>
    </source>
</evidence>
<sequence>MRQADPPSPGLAWPLLETLADALGAVLLRKDAQGRYLSLNAAGARALGLDDAAAAWGRDDAALLPADRAERLARAEQGAAPGMPTHPLLIDLGPPGAPATYLSARLRLDPPAADGTALVGLWLDARGQQRAEQALRQTLAQFEALQQAHEQLSRAVQPRALAEEPVPGLHPPAQFDANLRREADLSQREHREFALVLIEPDALPPEGPPAAERRGLVEALGRLLRDSTRAMDTPCRLDGERHALLMSGCGLAAAHKRMEGLRRACASQIVVAGDQALHFSVSIGIAVFPISATSTQALLDAARTALQAAQAQGGNQVVLASIPFAG</sequence>
<organism evidence="5 6">
    <name type="scientific">Aquariibacter lacus</name>
    <dbReference type="NCBI Taxonomy" id="2801332"/>
    <lineage>
        <taxon>Bacteria</taxon>
        <taxon>Pseudomonadati</taxon>
        <taxon>Pseudomonadota</taxon>
        <taxon>Betaproteobacteria</taxon>
        <taxon>Burkholderiales</taxon>
        <taxon>Sphaerotilaceae</taxon>
        <taxon>Aquariibacter</taxon>
    </lineage>
</organism>
<dbReference type="SMART" id="SM00267">
    <property type="entry name" value="GGDEF"/>
    <property type="match status" value="1"/>
</dbReference>
<gene>
    <name evidence="5" type="ORF">JI742_12675</name>
</gene>
<dbReference type="InterPro" id="IPR035965">
    <property type="entry name" value="PAS-like_dom_sf"/>
</dbReference>
<dbReference type="RefSeq" id="WP_201827413.1">
    <property type="nucleotide sequence ID" value="NZ_JAERRA010000002.1"/>
</dbReference>
<comment type="catalytic activity">
    <reaction evidence="2">
        <text>2 GTP = 3',3'-c-di-GMP + 2 diphosphate</text>
        <dbReference type="Rhea" id="RHEA:24898"/>
        <dbReference type="ChEBI" id="CHEBI:33019"/>
        <dbReference type="ChEBI" id="CHEBI:37565"/>
        <dbReference type="ChEBI" id="CHEBI:58805"/>
        <dbReference type="EC" id="2.7.7.65"/>
    </reaction>
</comment>
<keyword evidence="3" id="KW-0175">Coiled coil</keyword>
<accession>A0A9X0XJP9</accession>
<dbReference type="InterPro" id="IPR050469">
    <property type="entry name" value="Diguanylate_Cyclase"/>
</dbReference>
<dbReference type="EC" id="2.7.7.65" evidence="1"/>
<dbReference type="GO" id="GO:0005886">
    <property type="term" value="C:plasma membrane"/>
    <property type="evidence" value="ECO:0007669"/>
    <property type="project" value="TreeGrafter"/>
</dbReference>
<keyword evidence="6" id="KW-1185">Reference proteome</keyword>
<evidence type="ECO:0000313" key="6">
    <source>
        <dbReference type="Proteomes" id="UP000643207"/>
    </source>
</evidence>
<evidence type="ECO:0000256" key="1">
    <source>
        <dbReference type="ARBA" id="ARBA00012528"/>
    </source>
</evidence>
<dbReference type="GO" id="GO:0043709">
    <property type="term" value="P:cell adhesion involved in single-species biofilm formation"/>
    <property type="evidence" value="ECO:0007669"/>
    <property type="project" value="TreeGrafter"/>
</dbReference>
<dbReference type="EMBL" id="JAERRA010000002">
    <property type="protein sequence ID" value="MBL0720740.1"/>
    <property type="molecule type" value="Genomic_DNA"/>
</dbReference>
<feature type="coiled-coil region" evidence="3">
    <location>
        <begin position="128"/>
        <end position="155"/>
    </location>
</feature>
<dbReference type="SUPFAM" id="SSF55785">
    <property type="entry name" value="PYP-like sensor domain (PAS domain)"/>
    <property type="match status" value="1"/>
</dbReference>
<feature type="domain" description="GGDEF" evidence="4">
    <location>
        <begin position="191"/>
        <end position="322"/>
    </location>
</feature>
<name>A0A9X0XJP9_9BURK</name>
<dbReference type="PANTHER" id="PTHR45138">
    <property type="entry name" value="REGULATORY COMPONENTS OF SENSORY TRANSDUCTION SYSTEM"/>
    <property type="match status" value="1"/>
</dbReference>
<dbReference type="Pfam" id="PF00990">
    <property type="entry name" value="GGDEF"/>
    <property type="match status" value="1"/>
</dbReference>
<dbReference type="GO" id="GO:0052621">
    <property type="term" value="F:diguanylate cyclase activity"/>
    <property type="evidence" value="ECO:0007669"/>
    <property type="project" value="UniProtKB-EC"/>
</dbReference>
<dbReference type="PANTHER" id="PTHR45138:SF9">
    <property type="entry name" value="DIGUANYLATE CYCLASE DGCM-RELATED"/>
    <property type="match status" value="1"/>
</dbReference>
<dbReference type="InterPro" id="IPR000160">
    <property type="entry name" value="GGDEF_dom"/>
</dbReference>
<dbReference type="GO" id="GO:1902201">
    <property type="term" value="P:negative regulation of bacterial-type flagellum-dependent cell motility"/>
    <property type="evidence" value="ECO:0007669"/>
    <property type="project" value="TreeGrafter"/>
</dbReference>
<dbReference type="InterPro" id="IPR043128">
    <property type="entry name" value="Rev_trsase/Diguanyl_cyclase"/>
</dbReference>
<comment type="caution">
    <text evidence="5">The sequence shown here is derived from an EMBL/GenBank/DDBJ whole genome shotgun (WGS) entry which is preliminary data.</text>
</comment>
<dbReference type="InterPro" id="IPR029787">
    <property type="entry name" value="Nucleotide_cyclase"/>
</dbReference>
<dbReference type="SUPFAM" id="SSF55073">
    <property type="entry name" value="Nucleotide cyclase"/>
    <property type="match status" value="1"/>
</dbReference>
<dbReference type="Gene3D" id="3.30.70.270">
    <property type="match status" value="1"/>
</dbReference>
<dbReference type="NCBIfam" id="TIGR00254">
    <property type="entry name" value="GGDEF"/>
    <property type="match status" value="1"/>
</dbReference>